<evidence type="ECO:0000256" key="1">
    <source>
        <dbReference type="SAM" id="MobiDB-lite"/>
    </source>
</evidence>
<feature type="transmembrane region" description="Helical" evidence="2">
    <location>
        <begin position="59"/>
        <end position="81"/>
    </location>
</feature>
<name>A0A4R3NBM3_9BACI</name>
<keyword evidence="4" id="KW-1185">Reference proteome</keyword>
<feature type="transmembrane region" description="Helical" evidence="2">
    <location>
        <begin position="31"/>
        <end position="52"/>
    </location>
</feature>
<evidence type="ECO:0000313" key="4">
    <source>
        <dbReference type="Proteomes" id="UP000294650"/>
    </source>
</evidence>
<keyword evidence="2" id="KW-1133">Transmembrane helix</keyword>
<dbReference type="InterPro" id="IPR019649">
    <property type="entry name" value="DUF2512"/>
</dbReference>
<dbReference type="Proteomes" id="UP000294650">
    <property type="component" value="Unassembled WGS sequence"/>
</dbReference>
<proteinExistence type="predicted"/>
<protein>
    <submittedName>
        <fullName evidence="3">Uncharacterized protein DUF2512</fullName>
    </submittedName>
</protein>
<dbReference type="OrthoDB" id="2111682at2"/>
<feature type="region of interest" description="Disordered" evidence="1">
    <location>
        <begin position="123"/>
        <end position="158"/>
    </location>
</feature>
<feature type="transmembrane region" description="Helical" evidence="2">
    <location>
        <begin position="7"/>
        <end position="25"/>
    </location>
</feature>
<sequence>MKHWQALGIKFAVIATAVYSIYPLFDEAGFWHLLLLSILLTGASYAIGDLFLLKRYGNLVASIADFGLFFLVLWLTGLMISPDPFDVLTASFFTALFITFAEPFIHLFIQRRVLETVNEEYNDRTSYTGPHPDTEFSSDIFPEDVKKKRFQEKQTEEE</sequence>
<gene>
    <name evidence="3" type="ORF">EDD68_10515</name>
</gene>
<dbReference type="AlphaFoldDB" id="A0A4R3NBM3"/>
<reference evidence="3 4" key="1">
    <citation type="submission" date="2019-03" db="EMBL/GenBank/DDBJ databases">
        <title>Genomic Encyclopedia of Type Strains, Phase IV (KMG-IV): sequencing the most valuable type-strain genomes for metagenomic binning, comparative biology and taxonomic classification.</title>
        <authorList>
            <person name="Goeker M."/>
        </authorList>
    </citation>
    <scope>NUCLEOTIDE SEQUENCE [LARGE SCALE GENOMIC DNA]</scope>
    <source>
        <strain evidence="3 4">DSM 25894</strain>
    </source>
</reference>
<feature type="compositionally biased region" description="Basic and acidic residues" evidence="1">
    <location>
        <begin position="143"/>
        <end position="158"/>
    </location>
</feature>
<organism evidence="3 4">
    <name type="scientific">Melghiribacillus thermohalophilus</name>
    <dbReference type="NCBI Taxonomy" id="1324956"/>
    <lineage>
        <taxon>Bacteria</taxon>
        <taxon>Bacillati</taxon>
        <taxon>Bacillota</taxon>
        <taxon>Bacilli</taxon>
        <taxon>Bacillales</taxon>
        <taxon>Bacillaceae</taxon>
        <taxon>Melghiribacillus</taxon>
    </lineage>
</organism>
<dbReference type="RefSeq" id="WP_132371295.1">
    <property type="nucleotide sequence ID" value="NZ_SMAN01000005.1"/>
</dbReference>
<keyword evidence="2" id="KW-0472">Membrane</keyword>
<comment type="caution">
    <text evidence="3">The sequence shown here is derived from an EMBL/GenBank/DDBJ whole genome shotgun (WGS) entry which is preliminary data.</text>
</comment>
<keyword evidence="2" id="KW-0812">Transmembrane</keyword>
<evidence type="ECO:0000256" key="2">
    <source>
        <dbReference type="SAM" id="Phobius"/>
    </source>
</evidence>
<feature type="transmembrane region" description="Helical" evidence="2">
    <location>
        <begin position="87"/>
        <end position="109"/>
    </location>
</feature>
<dbReference type="EMBL" id="SMAN01000005">
    <property type="protein sequence ID" value="TCT24563.1"/>
    <property type="molecule type" value="Genomic_DNA"/>
</dbReference>
<dbReference type="Pfam" id="PF10710">
    <property type="entry name" value="DUF2512"/>
    <property type="match status" value="1"/>
</dbReference>
<accession>A0A4R3NBM3</accession>
<evidence type="ECO:0000313" key="3">
    <source>
        <dbReference type="EMBL" id="TCT24563.1"/>
    </source>
</evidence>